<dbReference type="PANTHER" id="PTHR12552">
    <property type="entry name" value="OLIGOPHRENIN 1"/>
    <property type="match status" value="1"/>
</dbReference>
<evidence type="ECO:0000313" key="6">
    <source>
        <dbReference type="Proteomes" id="UP001219934"/>
    </source>
</evidence>
<evidence type="ECO:0008006" key="7">
    <source>
        <dbReference type="Google" id="ProtNLM"/>
    </source>
</evidence>
<dbReference type="FunFam" id="1.20.1270.60:FF:000001">
    <property type="entry name" value="Rho GTPase-activating protein 26"/>
    <property type="match status" value="1"/>
</dbReference>
<feature type="domain" description="PH" evidence="3">
    <location>
        <begin position="265"/>
        <end position="372"/>
    </location>
</feature>
<keyword evidence="6" id="KW-1185">Reference proteome</keyword>
<reference evidence="5" key="1">
    <citation type="submission" date="2022-11" db="EMBL/GenBank/DDBJ databases">
        <title>Chromosome-level genome of Pogonophryne albipinna.</title>
        <authorList>
            <person name="Jo E."/>
        </authorList>
    </citation>
    <scope>NUCLEOTIDE SEQUENCE</scope>
    <source>
        <strain evidence="5">SGF0006</strain>
        <tissue evidence="5">Muscle</tissue>
    </source>
</reference>
<dbReference type="InterPro" id="IPR008936">
    <property type="entry name" value="Rho_GTPase_activation_prot"/>
</dbReference>
<dbReference type="SUPFAM" id="SSF48350">
    <property type="entry name" value="GTPase activation domain, GAP"/>
    <property type="match status" value="1"/>
</dbReference>
<organism evidence="5 6">
    <name type="scientific">Pogonophryne albipinna</name>
    <dbReference type="NCBI Taxonomy" id="1090488"/>
    <lineage>
        <taxon>Eukaryota</taxon>
        <taxon>Metazoa</taxon>
        <taxon>Chordata</taxon>
        <taxon>Craniata</taxon>
        <taxon>Vertebrata</taxon>
        <taxon>Euteleostomi</taxon>
        <taxon>Actinopterygii</taxon>
        <taxon>Neopterygii</taxon>
        <taxon>Teleostei</taxon>
        <taxon>Neoteleostei</taxon>
        <taxon>Acanthomorphata</taxon>
        <taxon>Eupercaria</taxon>
        <taxon>Perciformes</taxon>
        <taxon>Notothenioidei</taxon>
        <taxon>Pogonophryne</taxon>
    </lineage>
</organism>
<name>A0AAD6BFM4_9TELE</name>
<feature type="domain" description="Rho-GAP" evidence="4">
    <location>
        <begin position="389"/>
        <end position="546"/>
    </location>
</feature>
<dbReference type="InterPro" id="IPR000198">
    <property type="entry name" value="RhoGAP_dom"/>
</dbReference>
<dbReference type="CDD" id="cd01249">
    <property type="entry name" value="BAR-PH_GRAF_family"/>
    <property type="match status" value="1"/>
</dbReference>
<feature type="region of interest" description="Disordered" evidence="2">
    <location>
        <begin position="601"/>
        <end position="711"/>
    </location>
</feature>
<dbReference type="PROSITE" id="PS50238">
    <property type="entry name" value="RHOGAP"/>
    <property type="match status" value="1"/>
</dbReference>
<evidence type="ECO:0000256" key="1">
    <source>
        <dbReference type="ARBA" id="ARBA00022468"/>
    </source>
</evidence>
<protein>
    <recommendedName>
        <fullName evidence="7">Rho GTPase activating protein 10</fullName>
    </recommendedName>
</protein>
<dbReference type="InterPro" id="IPR027267">
    <property type="entry name" value="AH/BAR_dom_sf"/>
</dbReference>
<proteinExistence type="predicted"/>
<feature type="region of interest" description="Disordered" evidence="2">
    <location>
        <begin position="550"/>
        <end position="577"/>
    </location>
</feature>
<evidence type="ECO:0000256" key="2">
    <source>
        <dbReference type="SAM" id="MobiDB-lite"/>
    </source>
</evidence>
<feature type="compositionally biased region" description="Low complexity" evidence="2">
    <location>
        <begin position="607"/>
        <end position="625"/>
    </location>
</feature>
<feature type="non-terminal residue" evidence="5">
    <location>
        <position position="1"/>
    </location>
</feature>
<dbReference type="InterPro" id="IPR004148">
    <property type="entry name" value="BAR_dom"/>
</dbReference>
<evidence type="ECO:0000259" key="3">
    <source>
        <dbReference type="PROSITE" id="PS50003"/>
    </source>
</evidence>
<dbReference type="PANTHER" id="PTHR12552:SF5">
    <property type="entry name" value="RHO GTPASE-ACTIVATING PROTEIN 10"/>
    <property type="match status" value="1"/>
</dbReference>
<sequence>MGLHPLEFSECYLDSPSFREKIKSHEAELDKTNRFIKELYKDGKNLINATKQLGMAQRKFAQNLGEFQFEYIGDAKTDDEKCIDESLQEFSSFLKNLEDQRELMMRNITETLMKPLEKFRKDHLGVVRAERKRYEKETEKYYSSLEKLLNMSAKKKEPQLQEADFQVENVRLHFQEESLEYVCKLQEIQERKKFECVEPMLAFFQTVFTFYHQGFELAKDFDHYKRALQINIQNTRSRFEGARSEVYELMKRIREAPQDYRQTSAISFEGYLYVQEKRPPPFGSSWVKRYSTFVKEQKILHMVTFDHRSGGKIGETESVTLKSCLRKTTDVLDRRFCLELDITDRPGTVLTVQALSEDDHKFWMEAMGGKEPFGHYLGRTYSKERGIDAQLDEVGLSFMKNSISAIETRGINDQGLYRVVGVSSKVQKLLSLMIDETNIDMDLSTSEDWDVKTITKGGSPESRIQAVHCLVHKLPERNRQVLGLLMKHLAKVAAHSKQNLMTVANLGVVFGPTLMRPQEDTVAAIMDLKFQNIVVEILIEHDEKIFTDAPESCPLSPAAPEVSAPTRQSKKLSRQSRPLAVYNPQALDIQTVSVMGDGATLATDETSMGSNESVSSQSSSASASEISREKNDHIPLSSSLSSGSNSSARSPHADMEQLSTTVAPHCCRAINQPQSGQARTERPPLGMDRRAGREAGEEIAGGSVEEGGMKA</sequence>
<dbReference type="InterPro" id="IPR011993">
    <property type="entry name" value="PH-like_dom_sf"/>
</dbReference>
<dbReference type="SUPFAM" id="SSF50729">
    <property type="entry name" value="PH domain-like"/>
    <property type="match status" value="1"/>
</dbReference>
<dbReference type="FunFam" id="2.30.29.30:FF:000157">
    <property type="entry name" value="Putative rho GTPase-activating protein 10"/>
    <property type="match status" value="1"/>
</dbReference>
<keyword evidence="1" id="KW-0343">GTPase activation</keyword>
<dbReference type="InterPro" id="IPR001849">
    <property type="entry name" value="PH_domain"/>
</dbReference>
<dbReference type="Gene3D" id="1.10.555.10">
    <property type="entry name" value="Rho GTPase activation protein"/>
    <property type="match status" value="2"/>
</dbReference>
<dbReference type="GO" id="GO:0005737">
    <property type="term" value="C:cytoplasm"/>
    <property type="evidence" value="ECO:0007669"/>
    <property type="project" value="InterPro"/>
</dbReference>
<dbReference type="Pfam" id="PF00169">
    <property type="entry name" value="PH"/>
    <property type="match status" value="1"/>
</dbReference>
<dbReference type="PROSITE" id="PS50003">
    <property type="entry name" value="PH_DOMAIN"/>
    <property type="match status" value="1"/>
</dbReference>
<comment type="caution">
    <text evidence="5">The sequence shown here is derived from an EMBL/GenBank/DDBJ whole genome shotgun (WGS) entry which is preliminary data.</text>
</comment>
<dbReference type="SMART" id="SM00324">
    <property type="entry name" value="RhoGAP"/>
    <property type="match status" value="1"/>
</dbReference>
<dbReference type="GO" id="GO:0007165">
    <property type="term" value="P:signal transduction"/>
    <property type="evidence" value="ECO:0007669"/>
    <property type="project" value="InterPro"/>
</dbReference>
<evidence type="ECO:0000313" key="5">
    <source>
        <dbReference type="EMBL" id="KAJ4944052.1"/>
    </source>
</evidence>
<dbReference type="SUPFAM" id="SSF103657">
    <property type="entry name" value="BAR/IMD domain-like"/>
    <property type="match status" value="1"/>
</dbReference>
<dbReference type="Gene3D" id="2.30.29.30">
    <property type="entry name" value="Pleckstrin-homology domain (PH domain)/Phosphotyrosine-binding domain (PTB)"/>
    <property type="match status" value="1"/>
</dbReference>
<accession>A0AAD6BFM4</accession>
<evidence type="ECO:0000259" key="4">
    <source>
        <dbReference type="PROSITE" id="PS50238"/>
    </source>
</evidence>
<gene>
    <name evidence="5" type="ORF">JOQ06_012599</name>
</gene>
<dbReference type="InterPro" id="IPR047225">
    <property type="entry name" value="PH_GRAF"/>
</dbReference>
<dbReference type="AlphaFoldDB" id="A0AAD6BFM4"/>
<dbReference type="Proteomes" id="UP001219934">
    <property type="component" value="Unassembled WGS sequence"/>
</dbReference>
<dbReference type="InterPro" id="IPR047234">
    <property type="entry name" value="GRAF_fam"/>
</dbReference>
<feature type="compositionally biased region" description="Low complexity" evidence="2">
    <location>
        <begin position="637"/>
        <end position="650"/>
    </location>
</feature>
<dbReference type="EMBL" id="JAPTMU010000004">
    <property type="protein sequence ID" value="KAJ4944052.1"/>
    <property type="molecule type" value="Genomic_DNA"/>
</dbReference>
<dbReference type="Gene3D" id="1.20.1270.60">
    <property type="entry name" value="Arfaptin homology (AH) domain/BAR domain"/>
    <property type="match status" value="1"/>
</dbReference>
<feature type="compositionally biased region" description="Basic and acidic residues" evidence="2">
    <location>
        <begin position="679"/>
        <end position="696"/>
    </location>
</feature>
<dbReference type="GO" id="GO:0005096">
    <property type="term" value="F:GTPase activator activity"/>
    <property type="evidence" value="ECO:0007669"/>
    <property type="project" value="UniProtKB-KW"/>
</dbReference>
<dbReference type="Pfam" id="PF16746">
    <property type="entry name" value="BAR_3"/>
    <property type="match status" value="1"/>
</dbReference>
<dbReference type="Pfam" id="PF00620">
    <property type="entry name" value="RhoGAP"/>
    <property type="match status" value="1"/>
</dbReference>